<dbReference type="SUPFAM" id="SSF141493">
    <property type="entry name" value="Allene oxide cyclase-like"/>
    <property type="match status" value="1"/>
</dbReference>
<dbReference type="GO" id="GO:0046423">
    <property type="term" value="F:allene-oxide cyclase activity"/>
    <property type="evidence" value="ECO:0007669"/>
    <property type="project" value="InterPro"/>
</dbReference>
<accession>A0A8J4FDP4</accession>
<dbReference type="InterPro" id="IPR034871">
    <property type="entry name" value="Allene_oxi_cyc_sf"/>
</dbReference>
<evidence type="ECO:0000256" key="1">
    <source>
        <dbReference type="SAM" id="SignalP"/>
    </source>
</evidence>
<comment type="caution">
    <text evidence="2">The sequence shown here is derived from an EMBL/GenBank/DDBJ whole genome shotgun (WGS) entry which is preliminary data.</text>
</comment>
<organism evidence="2 3">
    <name type="scientific">Volvox africanus</name>
    <dbReference type="NCBI Taxonomy" id="51714"/>
    <lineage>
        <taxon>Eukaryota</taxon>
        <taxon>Viridiplantae</taxon>
        <taxon>Chlorophyta</taxon>
        <taxon>core chlorophytes</taxon>
        <taxon>Chlorophyceae</taxon>
        <taxon>CS clade</taxon>
        <taxon>Chlamydomonadales</taxon>
        <taxon>Volvocaceae</taxon>
        <taxon>Volvox</taxon>
    </lineage>
</organism>
<evidence type="ECO:0000313" key="3">
    <source>
        <dbReference type="Proteomes" id="UP000747399"/>
    </source>
</evidence>
<sequence>MEMSFRAAGHHVAVHLAAVAVILLCACAGSVAAGARKAPAPPPAPPKEICSRTFVLTEVFNPRTLITPTGIQFSLTDLSPIIGYTIAYTDDDLFLGKGVTNSSVLVGKVTSVCYILNPIDSYCTSTVTFGSFGDLTSFGPFGDSTGNTFQNAIPGGTGIFSGAQGSMKVEVLSGGQLWAYTITLTKAPKCT</sequence>
<dbReference type="PROSITE" id="PS51257">
    <property type="entry name" value="PROKAR_LIPOPROTEIN"/>
    <property type="match status" value="1"/>
</dbReference>
<name>A0A8J4FDP4_9CHLO</name>
<reference evidence="2" key="1">
    <citation type="journal article" date="2021" name="Proc. Natl. Acad. Sci. U.S.A.">
        <title>Three genomes in the algal genus Volvox reveal the fate of a haploid sex-determining region after a transition to homothallism.</title>
        <authorList>
            <person name="Yamamoto K."/>
            <person name="Hamaji T."/>
            <person name="Kawai-Toyooka H."/>
            <person name="Matsuzaki R."/>
            <person name="Takahashi F."/>
            <person name="Nishimura Y."/>
            <person name="Kawachi M."/>
            <person name="Noguchi H."/>
            <person name="Minakuchi Y."/>
            <person name="Umen J.G."/>
            <person name="Toyoda A."/>
            <person name="Nozaki H."/>
        </authorList>
    </citation>
    <scope>NUCLEOTIDE SEQUENCE</scope>
    <source>
        <strain evidence="2">NIES-3780</strain>
    </source>
</reference>
<evidence type="ECO:0008006" key="4">
    <source>
        <dbReference type="Google" id="ProtNLM"/>
    </source>
</evidence>
<dbReference type="InterPro" id="IPR044859">
    <property type="entry name" value="Allene_oxi_cyc_Dirigent"/>
</dbReference>
<keyword evidence="3" id="KW-1185">Reference proteome</keyword>
<evidence type="ECO:0000313" key="2">
    <source>
        <dbReference type="EMBL" id="GIL67681.1"/>
    </source>
</evidence>
<dbReference type="EMBL" id="BNCO01000102">
    <property type="protein sequence ID" value="GIL67681.1"/>
    <property type="molecule type" value="Genomic_DNA"/>
</dbReference>
<dbReference type="GO" id="GO:0009695">
    <property type="term" value="P:jasmonic acid biosynthetic process"/>
    <property type="evidence" value="ECO:0007669"/>
    <property type="project" value="InterPro"/>
</dbReference>
<dbReference type="Gene3D" id="2.40.480.10">
    <property type="entry name" value="Allene oxide cyclase-like"/>
    <property type="match status" value="1"/>
</dbReference>
<feature type="chain" id="PRO_5035207539" description="Dirigent protein" evidence="1">
    <location>
        <begin position="33"/>
        <end position="191"/>
    </location>
</feature>
<dbReference type="AlphaFoldDB" id="A0A8J4FDP4"/>
<protein>
    <recommendedName>
        <fullName evidence="4">Dirigent protein</fullName>
    </recommendedName>
</protein>
<keyword evidence="1" id="KW-0732">Signal</keyword>
<gene>
    <name evidence="2" type="ORF">Vafri_21012</name>
</gene>
<dbReference type="Proteomes" id="UP000747399">
    <property type="component" value="Unassembled WGS sequence"/>
</dbReference>
<feature type="signal peptide" evidence="1">
    <location>
        <begin position="1"/>
        <end position="32"/>
    </location>
</feature>
<proteinExistence type="predicted"/>